<evidence type="ECO:0000313" key="3">
    <source>
        <dbReference type="EMBL" id="EGJ49416.1"/>
    </source>
</evidence>
<keyword evidence="1" id="KW-0175">Coiled coil</keyword>
<organism evidence="3 4">
    <name type="scientific">Desulfocurvibacter africanus subsp. africanus str. Walvis Bay</name>
    <dbReference type="NCBI Taxonomy" id="690850"/>
    <lineage>
        <taxon>Bacteria</taxon>
        <taxon>Pseudomonadati</taxon>
        <taxon>Thermodesulfobacteriota</taxon>
        <taxon>Desulfovibrionia</taxon>
        <taxon>Desulfovibrionales</taxon>
        <taxon>Desulfovibrionaceae</taxon>
        <taxon>Desulfocurvibacter</taxon>
    </lineage>
</organism>
<dbReference type="KEGG" id="daf:Desaf_1073"/>
<gene>
    <name evidence="3" type="ORF">Desaf_1073</name>
</gene>
<dbReference type="Proteomes" id="UP000007844">
    <property type="component" value="Chromosome"/>
</dbReference>
<accession>F3YX28</accession>
<proteinExistence type="predicted"/>
<dbReference type="HOGENOM" id="CLU_129296_0_0_7"/>
<feature type="domain" description="DnaJ homologue subfamily C member 28 conserved" evidence="2">
    <location>
        <begin position="8"/>
        <end position="75"/>
    </location>
</feature>
<dbReference type="RefSeq" id="WP_005984226.1">
    <property type="nucleotide sequence ID" value="NC_016629.1"/>
</dbReference>
<dbReference type="PANTHER" id="PTHR39158">
    <property type="entry name" value="OS08G0560600 PROTEIN"/>
    <property type="match status" value="1"/>
</dbReference>
<evidence type="ECO:0000313" key="4">
    <source>
        <dbReference type="Proteomes" id="UP000007844"/>
    </source>
</evidence>
<protein>
    <submittedName>
        <fullName evidence="3">DnaJ-like, subfamily C, domain-containing protein</fullName>
    </submittedName>
</protein>
<feature type="coiled-coil region" evidence="1">
    <location>
        <begin position="60"/>
        <end position="90"/>
    </location>
</feature>
<dbReference type="AlphaFoldDB" id="F3YX28"/>
<dbReference type="eggNOG" id="ENOG5032TNY">
    <property type="taxonomic scope" value="Bacteria"/>
</dbReference>
<keyword evidence="4" id="KW-1185">Reference proteome</keyword>
<sequence length="127" mass="14849">MFWALHILAEERIQEAVREGEFDNLPGAGKPLKLEDESHIPQELRMSYKILKNSGCLPPELEERKEIQQAKDLLASLTEEQERYRQMEKLNLLIMKANMRRKRPIALEEQQVYFEKAVSKVSVVKKG</sequence>
<dbReference type="InterPro" id="IPR018961">
    <property type="entry name" value="DnaJ_homolog_subfam-C_membr-28"/>
</dbReference>
<name>F3YX28_DESAF</name>
<evidence type="ECO:0000256" key="1">
    <source>
        <dbReference type="SAM" id="Coils"/>
    </source>
</evidence>
<evidence type="ECO:0000259" key="2">
    <source>
        <dbReference type="Pfam" id="PF09350"/>
    </source>
</evidence>
<dbReference type="PANTHER" id="PTHR39158:SF1">
    <property type="entry name" value="DNAJ HOMOLOG SUBFAMILY C MEMBER 28"/>
    <property type="match status" value="1"/>
</dbReference>
<reference evidence="3 4" key="1">
    <citation type="journal article" date="2011" name="J. Bacteriol.">
        <title>Genome sequence of the mercury-methylating and pleomorphic Desulfovibrio africanus Strain Walvis Bay.</title>
        <authorList>
            <person name="Brown S.D."/>
            <person name="Wall J.D."/>
            <person name="Kucken A.M."/>
            <person name="Gilmour C.C."/>
            <person name="Podar M."/>
            <person name="Brandt C.C."/>
            <person name="Teshima H."/>
            <person name="Detter J.C."/>
            <person name="Han C.S."/>
            <person name="Land M.L."/>
            <person name="Lucas S."/>
            <person name="Han J."/>
            <person name="Pennacchio L."/>
            <person name="Nolan M."/>
            <person name="Pitluck S."/>
            <person name="Woyke T."/>
            <person name="Goodwin L."/>
            <person name="Palumbo A.V."/>
            <person name="Elias D.A."/>
        </authorList>
    </citation>
    <scope>NUCLEOTIDE SEQUENCE [LARGE SCALE GENOMIC DNA]</scope>
    <source>
        <strain evidence="3 4">Walvis Bay</strain>
    </source>
</reference>
<dbReference type="InterPro" id="IPR052573">
    <property type="entry name" value="DnaJ_C_subfamily_28"/>
</dbReference>
<dbReference type="EMBL" id="CP003221">
    <property type="protein sequence ID" value="EGJ49416.1"/>
    <property type="molecule type" value="Genomic_DNA"/>
</dbReference>
<dbReference type="Pfam" id="PF09350">
    <property type="entry name" value="DJC28_CD"/>
    <property type="match status" value="1"/>
</dbReference>
<dbReference type="STRING" id="690850.Desaf_1073"/>